<organism evidence="4 5">
    <name type="scientific">Trebonia kvetii</name>
    <dbReference type="NCBI Taxonomy" id="2480626"/>
    <lineage>
        <taxon>Bacteria</taxon>
        <taxon>Bacillati</taxon>
        <taxon>Actinomycetota</taxon>
        <taxon>Actinomycetes</taxon>
        <taxon>Streptosporangiales</taxon>
        <taxon>Treboniaceae</taxon>
        <taxon>Trebonia</taxon>
    </lineage>
</organism>
<accession>A0A6P2C6F3</accession>
<keyword evidence="1" id="KW-0547">Nucleotide-binding</keyword>
<dbReference type="Gene3D" id="1.10.10.10">
    <property type="entry name" value="Winged helix-like DNA-binding domain superfamily/Winged helix DNA-binding domain"/>
    <property type="match status" value="1"/>
</dbReference>
<dbReference type="SMART" id="SM00421">
    <property type="entry name" value="HTH_LUXR"/>
    <property type="match status" value="1"/>
</dbReference>
<feature type="domain" description="HTH luxR-type" evidence="3">
    <location>
        <begin position="848"/>
        <end position="912"/>
    </location>
</feature>
<dbReference type="SUPFAM" id="SSF46894">
    <property type="entry name" value="C-terminal effector domain of the bipartite response regulators"/>
    <property type="match status" value="1"/>
</dbReference>
<gene>
    <name evidence="4" type="ORF">EAS64_01100</name>
</gene>
<evidence type="ECO:0000256" key="2">
    <source>
        <dbReference type="ARBA" id="ARBA00022840"/>
    </source>
</evidence>
<sequence length="912" mass="97973">MRTPALPLYGRDDELARLRDLIDHVPERGGALVLRGEAGIGKSALISQAAVRARERGLTVRTATGVQSEARFAFAGLHQLLLPFLNALDRLPAPQRRALEMAFGMRDAPDDRAPDVFLIALGALGVITEVVDTAPLLLAVDDAQWLDQPSCEVLGFIGRRLDVEPVIVLLGVREGVGGSADVIGLPELRVPPLAGAAADALLSSHAEHLPADLRARLLREAAGNPLALIELPKAFAGQDGKRPSPQNPLPLTARLEEVFAARLSDFPPGTRTLVLLASLDDSGETSDLLRAAELILEHSLGAEAFHPAVAGGLGVAESGRFRFRHPLMRSAVQQAVTAAERRRGHAALAEILAGRPDRSIWHRAAAADRTDETVAADLAALARRAELRGGGDVAVSALDLAASLSDQPRQGQRRIQAAWLAFQLGRREDSLRLARQAQQLPLAAYERTLVAYLLELLGGSWSGPDSIRSFLAVAEDLAAAGDKARALRMIGMVSLRLYFANPDDETRRRAVAVAGQVTASRDDPFFLEILAYADPVGQGCEIIGRLAALSPASMTDPDELMAAGGAASAAWADDLAVPFLREASEASRAAGQLASLTNALALEAWAYLRRGDLRAVAPAAAEGVRMATETRQPRYLAVAKTALAIVAGERGDPAAADLVAEAEAVLLPMGAGPMLSLVELARGRIALAGERFAEACDHFARVFDPGDFVHHPFICGWVLADIVEAAVYAERDPGEVRGIVAEWEKIAAVTGAGHLRVQLGYARALLADEADAPRRFAAALAGTHDWPYYRARTQLAYGTWLRRRRHNAESRSPLREAADTFTALGSMRFADRAHRELRASGETVRKRQPEAWDELTPQELQIAQLAADGLTNREIGERLYISHRTVGTHLYQLFPKLGVTSRTELRAVLQPS</sequence>
<name>A0A6P2C6F3_9ACTN</name>
<dbReference type="Gene3D" id="3.40.50.300">
    <property type="entry name" value="P-loop containing nucleotide triphosphate hydrolases"/>
    <property type="match status" value="1"/>
</dbReference>
<dbReference type="InterPro" id="IPR027417">
    <property type="entry name" value="P-loop_NTPase"/>
</dbReference>
<dbReference type="Pfam" id="PF13191">
    <property type="entry name" value="AAA_16"/>
    <property type="match status" value="1"/>
</dbReference>
<dbReference type="CDD" id="cd06170">
    <property type="entry name" value="LuxR_C_like"/>
    <property type="match status" value="1"/>
</dbReference>
<dbReference type="GO" id="GO:0003677">
    <property type="term" value="F:DNA binding"/>
    <property type="evidence" value="ECO:0007669"/>
    <property type="project" value="InterPro"/>
</dbReference>
<dbReference type="PRINTS" id="PR00038">
    <property type="entry name" value="HTHLUXR"/>
</dbReference>
<proteinExistence type="predicted"/>
<dbReference type="AlphaFoldDB" id="A0A6P2C6F3"/>
<dbReference type="SUPFAM" id="SSF52540">
    <property type="entry name" value="P-loop containing nucleoside triphosphate hydrolases"/>
    <property type="match status" value="1"/>
</dbReference>
<dbReference type="Proteomes" id="UP000460272">
    <property type="component" value="Unassembled WGS sequence"/>
</dbReference>
<dbReference type="Pfam" id="PF00196">
    <property type="entry name" value="GerE"/>
    <property type="match status" value="1"/>
</dbReference>
<evidence type="ECO:0000259" key="3">
    <source>
        <dbReference type="PROSITE" id="PS50043"/>
    </source>
</evidence>
<dbReference type="PROSITE" id="PS50043">
    <property type="entry name" value="HTH_LUXR_2"/>
    <property type="match status" value="1"/>
</dbReference>
<dbReference type="RefSeq" id="WP_145850839.1">
    <property type="nucleotide sequence ID" value="NZ_RPFW01000001.1"/>
</dbReference>
<dbReference type="GO" id="GO:0005524">
    <property type="term" value="F:ATP binding"/>
    <property type="evidence" value="ECO:0007669"/>
    <property type="project" value="UniProtKB-KW"/>
</dbReference>
<dbReference type="InterPro" id="IPR016032">
    <property type="entry name" value="Sig_transdc_resp-reg_C-effctor"/>
</dbReference>
<dbReference type="InterPro" id="IPR036388">
    <property type="entry name" value="WH-like_DNA-bd_sf"/>
</dbReference>
<dbReference type="PANTHER" id="PTHR16305:SF35">
    <property type="entry name" value="TRANSCRIPTIONAL ACTIVATOR DOMAIN"/>
    <property type="match status" value="1"/>
</dbReference>
<reference evidence="4 5" key="1">
    <citation type="submission" date="2018-11" db="EMBL/GenBank/DDBJ databases">
        <title>Trebonia kvetii gen.nov., sp.nov., a novel acidophilic actinobacterium, and proposal of the new actinobacterial family Treboniaceae fam. nov.</title>
        <authorList>
            <person name="Rapoport D."/>
            <person name="Sagova-Mareckova M."/>
            <person name="Sedlacek I."/>
            <person name="Provaznik J."/>
            <person name="Kralova S."/>
            <person name="Pavlinic D."/>
            <person name="Benes V."/>
            <person name="Kopecky J."/>
        </authorList>
    </citation>
    <scope>NUCLEOTIDE SEQUENCE [LARGE SCALE GENOMIC DNA]</scope>
    <source>
        <strain evidence="4 5">15Tr583</strain>
    </source>
</reference>
<dbReference type="InterPro" id="IPR000792">
    <property type="entry name" value="Tscrpt_reg_LuxR_C"/>
</dbReference>
<evidence type="ECO:0000256" key="1">
    <source>
        <dbReference type="ARBA" id="ARBA00022741"/>
    </source>
</evidence>
<dbReference type="GO" id="GO:0006355">
    <property type="term" value="P:regulation of DNA-templated transcription"/>
    <property type="evidence" value="ECO:0007669"/>
    <property type="project" value="InterPro"/>
</dbReference>
<keyword evidence="5" id="KW-1185">Reference proteome</keyword>
<dbReference type="EMBL" id="RPFW01000001">
    <property type="protein sequence ID" value="TVZ06085.1"/>
    <property type="molecule type" value="Genomic_DNA"/>
</dbReference>
<dbReference type="GO" id="GO:0004016">
    <property type="term" value="F:adenylate cyclase activity"/>
    <property type="evidence" value="ECO:0007669"/>
    <property type="project" value="TreeGrafter"/>
</dbReference>
<dbReference type="OrthoDB" id="7053960at2"/>
<comment type="caution">
    <text evidence="4">The sequence shown here is derived from an EMBL/GenBank/DDBJ whole genome shotgun (WGS) entry which is preliminary data.</text>
</comment>
<dbReference type="InterPro" id="IPR041664">
    <property type="entry name" value="AAA_16"/>
</dbReference>
<protein>
    <submittedName>
        <fullName evidence="4">Helix-turn-helix transcriptional regulator</fullName>
    </submittedName>
</protein>
<keyword evidence="2" id="KW-0067">ATP-binding</keyword>
<dbReference type="PANTHER" id="PTHR16305">
    <property type="entry name" value="TESTICULAR SOLUBLE ADENYLYL CYCLASE"/>
    <property type="match status" value="1"/>
</dbReference>
<dbReference type="GO" id="GO:0005737">
    <property type="term" value="C:cytoplasm"/>
    <property type="evidence" value="ECO:0007669"/>
    <property type="project" value="TreeGrafter"/>
</dbReference>
<evidence type="ECO:0000313" key="5">
    <source>
        <dbReference type="Proteomes" id="UP000460272"/>
    </source>
</evidence>
<evidence type="ECO:0000313" key="4">
    <source>
        <dbReference type="EMBL" id="TVZ06085.1"/>
    </source>
</evidence>